<dbReference type="InterPro" id="IPR037185">
    <property type="entry name" value="EmrE-like"/>
</dbReference>
<dbReference type="PANTHER" id="PTHR42920">
    <property type="entry name" value="OS03G0707200 PROTEIN-RELATED"/>
    <property type="match status" value="1"/>
</dbReference>
<organism evidence="8 9">
    <name type="scientific">Candidatus Woesebacteria bacterium RIFCSPHIGHO2_01_FULL_39_28</name>
    <dbReference type="NCBI Taxonomy" id="1802496"/>
    <lineage>
        <taxon>Bacteria</taxon>
        <taxon>Candidatus Woeseibacteriota</taxon>
    </lineage>
</organism>
<feature type="transmembrane region" description="Helical" evidence="6">
    <location>
        <begin position="186"/>
        <end position="205"/>
    </location>
</feature>
<evidence type="ECO:0000256" key="3">
    <source>
        <dbReference type="ARBA" id="ARBA00022692"/>
    </source>
</evidence>
<evidence type="ECO:0000256" key="2">
    <source>
        <dbReference type="ARBA" id="ARBA00022475"/>
    </source>
</evidence>
<evidence type="ECO:0000259" key="7">
    <source>
        <dbReference type="Pfam" id="PF00892"/>
    </source>
</evidence>
<feature type="domain" description="EamA" evidence="7">
    <location>
        <begin position="155"/>
        <end position="294"/>
    </location>
</feature>
<feature type="transmembrane region" description="Helical" evidence="6">
    <location>
        <begin position="225"/>
        <end position="242"/>
    </location>
</feature>
<keyword evidence="3 6" id="KW-0812">Transmembrane</keyword>
<feature type="transmembrane region" description="Helical" evidence="6">
    <location>
        <begin position="9"/>
        <end position="26"/>
    </location>
</feature>
<protein>
    <recommendedName>
        <fullName evidence="7">EamA domain-containing protein</fullName>
    </recommendedName>
</protein>
<dbReference type="GO" id="GO:0005886">
    <property type="term" value="C:plasma membrane"/>
    <property type="evidence" value="ECO:0007669"/>
    <property type="project" value="UniProtKB-SubCell"/>
</dbReference>
<dbReference type="SUPFAM" id="SSF103481">
    <property type="entry name" value="Multidrug resistance efflux transporter EmrE"/>
    <property type="match status" value="2"/>
</dbReference>
<comment type="caution">
    <text evidence="8">The sequence shown here is derived from an EMBL/GenBank/DDBJ whole genome shotgun (WGS) entry which is preliminary data.</text>
</comment>
<feature type="transmembrane region" description="Helical" evidence="6">
    <location>
        <begin position="130"/>
        <end position="146"/>
    </location>
</feature>
<evidence type="ECO:0000256" key="6">
    <source>
        <dbReference type="SAM" id="Phobius"/>
    </source>
</evidence>
<keyword evidence="5 6" id="KW-0472">Membrane</keyword>
<dbReference type="PANTHER" id="PTHR42920:SF5">
    <property type="entry name" value="EAMA DOMAIN-CONTAINING PROTEIN"/>
    <property type="match status" value="1"/>
</dbReference>
<dbReference type="Pfam" id="PF00892">
    <property type="entry name" value="EamA"/>
    <property type="match status" value="2"/>
</dbReference>
<dbReference type="InterPro" id="IPR051258">
    <property type="entry name" value="Diverse_Substrate_Transporter"/>
</dbReference>
<reference evidence="8 9" key="1">
    <citation type="journal article" date="2016" name="Nat. Commun.">
        <title>Thousands of microbial genomes shed light on interconnected biogeochemical processes in an aquifer system.</title>
        <authorList>
            <person name="Anantharaman K."/>
            <person name="Brown C.T."/>
            <person name="Hug L.A."/>
            <person name="Sharon I."/>
            <person name="Castelle C.J."/>
            <person name="Probst A.J."/>
            <person name="Thomas B.C."/>
            <person name="Singh A."/>
            <person name="Wilkins M.J."/>
            <person name="Karaoz U."/>
            <person name="Brodie E.L."/>
            <person name="Williams K.H."/>
            <person name="Hubbard S.S."/>
            <person name="Banfield J.F."/>
        </authorList>
    </citation>
    <scope>NUCLEOTIDE SEQUENCE [LARGE SCALE GENOMIC DNA]</scope>
</reference>
<feature type="domain" description="EamA" evidence="7">
    <location>
        <begin position="7"/>
        <end position="141"/>
    </location>
</feature>
<sequence length="304" mass="33578">MNSYRLRAYFYLLVTAIIWGAAAPVIKFTLGGIPALPFLTYRFGLSALLAIIIFAFFKKPKTPRSGKTFFYLLLYGFITSTVALGLLFLGIEKTTVLDSTFITLVGPIMIVLSGVFLLKERVSRMEKIGMLVAFSGTFFTVIQPLFESRTSNQIIGNMLVIAYLFANTASAILVKKLSREKISALEMTNVSFIIGFVTIAPLAFAVNGRQPTLNSITNLPFQYHLGVWFMAFISGSLAYTLWAMGQKTIEVGEAALFSYLYPVFSAPLAVLWLGEKVTLPFVIGASLISVGVFIAEYKKRKKTV</sequence>
<dbReference type="EMBL" id="MGGI01000020">
    <property type="protein sequence ID" value="OGM25727.1"/>
    <property type="molecule type" value="Genomic_DNA"/>
</dbReference>
<feature type="transmembrane region" description="Helical" evidence="6">
    <location>
        <begin position="279"/>
        <end position="297"/>
    </location>
</feature>
<name>A0A1F7YEG5_9BACT</name>
<evidence type="ECO:0000256" key="1">
    <source>
        <dbReference type="ARBA" id="ARBA00004651"/>
    </source>
</evidence>
<dbReference type="Proteomes" id="UP000178851">
    <property type="component" value="Unassembled WGS sequence"/>
</dbReference>
<feature type="transmembrane region" description="Helical" evidence="6">
    <location>
        <begin position="69"/>
        <end position="89"/>
    </location>
</feature>
<evidence type="ECO:0000313" key="9">
    <source>
        <dbReference type="Proteomes" id="UP000178851"/>
    </source>
</evidence>
<dbReference type="InterPro" id="IPR000620">
    <property type="entry name" value="EamA_dom"/>
</dbReference>
<evidence type="ECO:0000256" key="4">
    <source>
        <dbReference type="ARBA" id="ARBA00022989"/>
    </source>
</evidence>
<dbReference type="AlphaFoldDB" id="A0A1F7YEG5"/>
<keyword evidence="4 6" id="KW-1133">Transmembrane helix</keyword>
<gene>
    <name evidence="8" type="ORF">A2627_01495</name>
</gene>
<proteinExistence type="predicted"/>
<accession>A0A1F7YEG5</accession>
<feature type="transmembrane region" description="Helical" evidence="6">
    <location>
        <begin position="254"/>
        <end position="273"/>
    </location>
</feature>
<evidence type="ECO:0000256" key="5">
    <source>
        <dbReference type="ARBA" id="ARBA00023136"/>
    </source>
</evidence>
<comment type="subcellular location">
    <subcellularLocation>
        <location evidence="1">Cell membrane</location>
        <topology evidence="1">Multi-pass membrane protein</topology>
    </subcellularLocation>
</comment>
<evidence type="ECO:0000313" key="8">
    <source>
        <dbReference type="EMBL" id="OGM25727.1"/>
    </source>
</evidence>
<feature type="transmembrane region" description="Helical" evidence="6">
    <location>
        <begin position="38"/>
        <end position="57"/>
    </location>
</feature>
<feature type="transmembrane region" description="Helical" evidence="6">
    <location>
        <begin position="101"/>
        <end position="118"/>
    </location>
</feature>
<feature type="transmembrane region" description="Helical" evidence="6">
    <location>
        <begin position="152"/>
        <end position="174"/>
    </location>
</feature>
<keyword evidence="2" id="KW-1003">Cell membrane</keyword>